<accession>A0A401JEN2</accession>
<evidence type="ECO:0000256" key="10">
    <source>
        <dbReference type="ARBA" id="ARBA00023196"/>
    </source>
</evidence>
<evidence type="ECO:0000256" key="11">
    <source>
        <dbReference type="ARBA" id="ARBA00023310"/>
    </source>
</evidence>
<dbReference type="SUPFAM" id="SSF52943">
    <property type="entry name" value="ATP synthase (F1-ATPase), gamma subunit"/>
    <property type="match status" value="1"/>
</dbReference>
<evidence type="ECO:0000256" key="6">
    <source>
        <dbReference type="ARBA" id="ARBA00022475"/>
    </source>
</evidence>
<keyword evidence="8 12" id="KW-0406">Ion transport</keyword>
<comment type="caution">
    <text evidence="13">The sequence shown here is derived from an EMBL/GenBank/DDBJ whole genome shotgun (WGS) entry which is preliminary data.</text>
</comment>
<keyword evidence="11 12" id="KW-0066">ATP synthesis</keyword>
<evidence type="ECO:0000313" key="13">
    <source>
        <dbReference type="EMBL" id="GBL46081.1"/>
    </source>
</evidence>
<evidence type="ECO:0000256" key="2">
    <source>
        <dbReference type="ARBA" id="ARBA00004170"/>
    </source>
</evidence>
<comment type="subunit">
    <text evidence="4 12">F-type ATPases have 2 components, CF(1) - the catalytic core - and CF(0) - the membrane proton channel. CF(1) has five subunits: alpha(3), beta(3), gamma(1), delta(1), epsilon(1). CF(0) has three main subunits: a, b and c.</text>
</comment>
<dbReference type="PANTHER" id="PTHR11693">
    <property type="entry name" value="ATP SYNTHASE GAMMA CHAIN"/>
    <property type="match status" value="1"/>
</dbReference>
<dbReference type="GO" id="GO:0046933">
    <property type="term" value="F:proton-transporting ATP synthase activity, rotational mechanism"/>
    <property type="evidence" value="ECO:0007669"/>
    <property type="project" value="UniProtKB-UniRule"/>
</dbReference>
<keyword evidence="14" id="KW-1185">Reference proteome</keyword>
<dbReference type="PANTHER" id="PTHR11693:SF22">
    <property type="entry name" value="ATP SYNTHASE SUBUNIT GAMMA, MITOCHONDRIAL"/>
    <property type="match status" value="1"/>
</dbReference>
<comment type="subcellular location">
    <subcellularLocation>
        <location evidence="12">Cell membrane</location>
        <topology evidence="12">Peripheral membrane protein</topology>
    </subcellularLocation>
    <subcellularLocation>
        <location evidence="2">Membrane</location>
        <topology evidence="2">Peripheral membrane protein</topology>
    </subcellularLocation>
</comment>
<dbReference type="Gene3D" id="3.40.1380.10">
    <property type="match status" value="1"/>
</dbReference>
<evidence type="ECO:0000256" key="5">
    <source>
        <dbReference type="ARBA" id="ARBA00022448"/>
    </source>
</evidence>
<evidence type="ECO:0000256" key="12">
    <source>
        <dbReference type="HAMAP-Rule" id="MF_00815"/>
    </source>
</evidence>
<dbReference type="GO" id="GO:0042777">
    <property type="term" value="P:proton motive force-driven plasma membrane ATP synthesis"/>
    <property type="evidence" value="ECO:0007669"/>
    <property type="project" value="UniProtKB-UniRule"/>
</dbReference>
<keyword evidence="5 12" id="KW-0813">Transport</keyword>
<dbReference type="EMBL" id="BGOW01000015">
    <property type="protein sequence ID" value="GBL46081.1"/>
    <property type="molecule type" value="Genomic_DNA"/>
</dbReference>
<dbReference type="Pfam" id="PF00231">
    <property type="entry name" value="ATP-synt"/>
    <property type="match status" value="1"/>
</dbReference>
<dbReference type="PROSITE" id="PS00153">
    <property type="entry name" value="ATPASE_GAMMA"/>
    <property type="match status" value="1"/>
</dbReference>
<dbReference type="GO" id="GO:0045259">
    <property type="term" value="C:proton-transporting ATP synthase complex"/>
    <property type="evidence" value="ECO:0007669"/>
    <property type="project" value="UniProtKB-KW"/>
</dbReference>
<dbReference type="NCBIfam" id="TIGR01146">
    <property type="entry name" value="ATPsyn_F1gamma"/>
    <property type="match status" value="1"/>
</dbReference>
<dbReference type="Proteomes" id="UP000286806">
    <property type="component" value="Unassembled WGS sequence"/>
</dbReference>
<evidence type="ECO:0000256" key="1">
    <source>
        <dbReference type="ARBA" id="ARBA00003456"/>
    </source>
</evidence>
<dbReference type="AlphaFoldDB" id="A0A401JEN2"/>
<comment type="similarity">
    <text evidence="3 12">Belongs to the ATPase gamma chain family.</text>
</comment>
<name>A0A401JEN2_9PROT</name>
<keyword evidence="7 12" id="KW-0375">Hydrogen ion transport</keyword>
<keyword evidence="9 12" id="KW-0472">Membrane</keyword>
<comment type="function">
    <text evidence="1 12">Produces ATP from ADP in the presence of a proton gradient across the membrane. The gamma chain is believed to be important in regulating ATPase activity and the flow of protons through the CF(0) complex.</text>
</comment>
<evidence type="ECO:0000256" key="4">
    <source>
        <dbReference type="ARBA" id="ARBA00011648"/>
    </source>
</evidence>
<evidence type="ECO:0000256" key="9">
    <source>
        <dbReference type="ARBA" id="ARBA00023136"/>
    </source>
</evidence>
<dbReference type="CDD" id="cd12151">
    <property type="entry name" value="F1-ATPase_gamma"/>
    <property type="match status" value="1"/>
</dbReference>
<dbReference type="OrthoDB" id="9812769at2"/>
<evidence type="ECO:0000256" key="3">
    <source>
        <dbReference type="ARBA" id="ARBA00007681"/>
    </source>
</evidence>
<keyword evidence="10 12" id="KW-0139">CF(1)</keyword>
<dbReference type="InterPro" id="IPR023632">
    <property type="entry name" value="ATP_synth_F1_gsu_CS"/>
</dbReference>
<evidence type="ECO:0000256" key="8">
    <source>
        <dbReference type="ARBA" id="ARBA00023065"/>
    </source>
</evidence>
<dbReference type="FunFam" id="1.10.287.80:FF:000005">
    <property type="entry name" value="ATP synthase gamma chain"/>
    <property type="match status" value="1"/>
</dbReference>
<organism evidence="13 14">
    <name type="scientific">Sulfuriferula multivorans</name>
    <dbReference type="NCBI Taxonomy" id="1559896"/>
    <lineage>
        <taxon>Bacteria</taxon>
        <taxon>Pseudomonadati</taxon>
        <taxon>Pseudomonadota</taxon>
        <taxon>Betaproteobacteria</taxon>
        <taxon>Nitrosomonadales</taxon>
        <taxon>Sulfuricellaceae</taxon>
        <taxon>Sulfuriferula</taxon>
    </lineage>
</organism>
<sequence>MAGLKEIRTKIKTVQNMQKITYAMEMVAQSKMRKVRDRMCAARPYGEKIRNVAAHMSHAHPEYKSPFLVARGKANHAGLILITADKGMCGGLNTNALRLALNHMKEREEQKMALEVCAIGGKGFGFLRRMGANVVSYAVALGDTPHMERLAGPVKTMLDAYSEGRIDTLYICYTRFINTMKQEPVLEQLLPLSGEQLASPYGHWDYIYEPDAKTIVDELLRRYVEALIYQAVAENMASEQGARMVAMKAATENAGHVLDELRLIYNKTRQAAITKEISEIVGGAAAV</sequence>
<keyword evidence="6 12" id="KW-1003">Cell membrane</keyword>
<evidence type="ECO:0000256" key="7">
    <source>
        <dbReference type="ARBA" id="ARBA00022781"/>
    </source>
</evidence>
<dbReference type="Gene3D" id="1.10.287.80">
    <property type="entry name" value="ATP synthase, gamma subunit, helix hairpin domain"/>
    <property type="match status" value="1"/>
</dbReference>
<dbReference type="GO" id="GO:0005886">
    <property type="term" value="C:plasma membrane"/>
    <property type="evidence" value="ECO:0007669"/>
    <property type="project" value="UniProtKB-SubCell"/>
</dbReference>
<proteinExistence type="inferred from homology"/>
<reference evidence="13 14" key="1">
    <citation type="journal article" date="2019" name="Front. Microbiol.">
        <title>Genomes of Neutrophilic Sulfur-Oxidizing Chemolithoautotrophs Representing 9 Proteobacterial Species From 8 Genera.</title>
        <authorList>
            <person name="Watanabe T."/>
            <person name="Kojima H."/>
            <person name="Umezawa K."/>
            <person name="Hori C."/>
            <person name="Takasuka T.E."/>
            <person name="Kato Y."/>
            <person name="Fukui M."/>
        </authorList>
    </citation>
    <scope>NUCLEOTIDE SEQUENCE [LARGE SCALE GENOMIC DNA]</scope>
    <source>
        <strain evidence="13 14">TTN</strain>
    </source>
</reference>
<dbReference type="NCBIfam" id="NF004144">
    <property type="entry name" value="PRK05621.1-1"/>
    <property type="match status" value="1"/>
</dbReference>
<dbReference type="PRINTS" id="PR00126">
    <property type="entry name" value="ATPASEGAMMA"/>
</dbReference>
<dbReference type="InterPro" id="IPR000131">
    <property type="entry name" value="ATP_synth_F1_gsu"/>
</dbReference>
<evidence type="ECO:0000313" key="14">
    <source>
        <dbReference type="Proteomes" id="UP000286806"/>
    </source>
</evidence>
<dbReference type="RefSeq" id="WP_124704870.1">
    <property type="nucleotide sequence ID" value="NZ_BGOW01000015.1"/>
</dbReference>
<protein>
    <recommendedName>
        <fullName evidence="12">ATP synthase gamma chain</fullName>
    </recommendedName>
    <alternativeName>
        <fullName evidence="12">ATP synthase F1 sector gamma subunit</fullName>
    </alternativeName>
    <alternativeName>
        <fullName evidence="12">F-ATPase gamma subunit</fullName>
    </alternativeName>
</protein>
<dbReference type="InterPro" id="IPR035968">
    <property type="entry name" value="ATP_synth_F1_ATPase_gsu"/>
</dbReference>
<gene>
    <name evidence="12" type="primary">atpG</name>
    <name evidence="13" type="ORF">SFMTTN_1893</name>
</gene>
<dbReference type="GO" id="GO:0005524">
    <property type="term" value="F:ATP binding"/>
    <property type="evidence" value="ECO:0007669"/>
    <property type="project" value="UniProtKB-UniRule"/>
</dbReference>
<dbReference type="HAMAP" id="MF_00815">
    <property type="entry name" value="ATP_synth_gamma_bact"/>
    <property type="match status" value="1"/>
</dbReference>